<dbReference type="InterPro" id="IPR012373">
    <property type="entry name" value="Ferrdict_sens_TM"/>
</dbReference>
<name>A0A934UN61_9SPHI</name>
<dbReference type="Pfam" id="PF16344">
    <property type="entry name" value="FecR_C"/>
    <property type="match status" value="1"/>
</dbReference>
<dbReference type="PANTHER" id="PTHR30273:SF2">
    <property type="entry name" value="PROTEIN FECR"/>
    <property type="match status" value="1"/>
</dbReference>
<dbReference type="EMBL" id="JAEHFW010000002">
    <property type="protein sequence ID" value="MBK0379720.1"/>
    <property type="molecule type" value="Genomic_DNA"/>
</dbReference>
<evidence type="ECO:0000313" key="3">
    <source>
        <dbReference type="EMBL" id="MBK0379720.1"/>
    </source>
</evidence>
<reference evidence="3" key="1">
    <citation type="submission" date="2020-12" db="EMBL/GenBank/DDBJ databases">
        <title>Bacterial novel species Mucilaginibacter sp. SD-g isolated from soil.</title>
        <authorList>
            <person name="Jung H.-Y."/>
        </authorList>
    </citation>
    <scope>NUCLEOTIDE SEQUENCE</scope>
    <source>
        <strain evidence="3">SD-g</strain>
    </source>
</reference>
<comment type="caution">
    <text evidence="3">The sequence shown here is derived from an EMBL/GenBank/DDBJ whole genome shotgun (WGS) entry which is preliminary data.</text>
</comment>
<dbReference type="PANTHER" id="PTHR30273">
    <property type="entry name" value="PERIPLASMIC SIGNAL SENSOR AND SIGMA FACTOR ACTIVATOR FECR-RELATED"/>
    <property type="match status" value="1"/>
</dbReference>
<dbReference type="InterPro" id="IPR032508">
    <property type="entry name" value="FecR_C"/>
</dbReference>
<protein>
    <submittedName>
        <fullName evidence="3">DUF4974 domain-containing protein</fullName>
    </submittedName>
</protein>
<dbReference type="FunFam" id="2.60.120.1440:FF:000001">
    <property type="entry name" value="Putative anti-sigma factor"/>
    <property type="match status" value="1"/>
</dbReference>
<evidence type="ECO:0000313" key="4">
    <source>
        <dbReference type="Proteomes" id="UP000613193"/>
    </source>
</evidence>
<dbReference type="Pfam" id="PF04773">
    <property type="entry name" value="FecR"/>
    <property type="match status" value="1"/>
</dbReference>
<dbReference type="InterPro" id="IPR006860">
    <property type="entry name" value="FecR"/>
</dbReference>
<sequence length="386" mass="42805">MLNKEEFVLLYEKYQAGLCSPAEIELLNNYRDELSLLDSNWNKSNPEDEQTVHDRIRQRLDKNRGYVYESKTGNYKWLKVAAILLITLSVGIGFIKYNSSSKQTNILKVAQKRPSSSINPGGNKAFLTVADGSTIALTDAKNGQLTTQAGVPINKTKDGVLVYHAANKLNANTHYAINTITTPRGGQYMVVLADGTKVWLNSVSSLKYPVTFNGNTRTVELTGEGYFEVAKNKEKPFIVNANGTSVKVLGTHFNISAYSDDKTVTTTLLEGSVKLSKADKEAMLVPGQQGISVNGNSAINVQNADTEQAVAWKNGFFLFRDTDIKDIMKQAARWYDVDIDYAGNLNNKKYGGKISKYKDISELMNNLELTGTIHYKIDGRRVTVMQ</sequence>
<dbReference type="AlphaFoldDB" id="A0A934UN61"/>
<evidence type="ECO:0000259" key="2">
    <source>
        <dbReference type="Pfam" id="PF16344"/>
    </source>
</evidence>
<dbReference type="Proteomes" id="UP000613193">
    <property type="component" value="Unassembled WGS sequence"/>
</dbReference>
<dbReference type="PIRSF" id="PIRSF018266">
    <property type="entry name" value="FecR"/>
    <property type="match status" value="1"/>
</dbReference>
<proteinExistence type="predicted"/>
<accession>A0A934UN61</accession>
<evidence type="ECO:0000259" key="1">
    <source>
        <dbReference type="Pfam" id="PF04773"/>
    </source>
</evidence>
<feature type="domain" description="FecR protein" evidence="1">
    <location>
        <begin position="179"/>
        <end position="274"/>
    </location>
</feature>
<dbReference type="Gene3D" id="3.55.50.30">
    <property type="match status" value="1"/>
</dbReference>
<feature type="domain" description="Protein FecR C-terminal" evidence="2">
    <location>
        <begin position="317"/>
        <end position="384"/>
    </location>
</feature>
<gene>
    <name evidence="3" type="ORF">I5M19_10395</name>
</gene>
<organism evidence="3 4">
    <name type="scientific">Mucilaginibacter segetis</name>
    <dbReference type="NCBI Taxonomy" id="2793071"/>
    <lineage>
        <taxon>Bacteria</taxon>
        <taxon>Pseudomonadati</taxon>
        <taxon>Bacteroidota</taxon>
        <taxon>Sphingobacteriia</taxon>
        <taxon>Sphingobacteriales</taxon>
        <taxon>Sphingobacteriaceae</taxon>
        <taxon>Mucilaginibacter</taxon>
    </lineage>
</organism>
<dbReference type="GO" id="GO:0016989">
    <property type="term" value="F:sigma factor antagonist activity"/>
    <property type="evidence" value="ECO:0007669"/>
    <property type="project" value="TreeGrafter"/>
</dbReference>
<dbReference type="RefSeq" id="WP_200066266.1">
    <property type="nucleotide sequence ID" value="NZ_JAEHFW010000002.1"/>
</dbReference>
<dbReference type="Gene3D" id="2.60.120.1440">
    <property type="match status" value="1"/>
</dbReference>
<keyword evidence="4" id="KW-1185">Reference proteome</keyword>